<comment type="caution">
    <text evidence="2">The sequence shown here is derived from an EMBL/GenBank/DDBJ whole genome shotgun (WGS) entry which is preliminary data.</text>
</comment>
<proteinExistence type="predicted"/>
<name>A0ABT8C9G8_9BACT</name>
<keyword evidence="3" id="KW-1185">Reference proteome</keyword>
<gene>
    <name evidence="2" type="ORF">QWZ15_16510</name>
</gene>
<accession>A0ABT8C9G8</accession>
<dbReference type="Gene3D" id="2.120.10.30">
    <property type="entry name" value="TolB, C-terminal domain"/>
    <property type="match status" value="1"/>
</dbReference>
<dbReference type="SUPFAM" id="SSF82171">
    <property type="entry name" value="DPP6 N-terminal domain-like"/>
    <property type="match status" value="1"/>
</dbReference>
<evidence type="ECO:0000313" key="2">
    <source>
        <dbReference type="EMBL" id="MDN3689438.1"/>
    </source>
</evidence>
<reference evidence="3" key="1">
    <citation type="journal article" date="2019" name="Int. J. Syst. Evol. Microbiol.">
        <title>The Global Catalogue of Microorganisms (GCM) 10K type strain sequencing project: providing services to taxonomists for standard genome sequencing and annotation.</title>
        <authorList>
            <consortium name="The Broad Institute Genomics Platform"/>
            <consortium name="The Broad Institute Genome Sequencing Center for Infectious Disease"/>
            <person name="Wu L."/>
            <person name="Ma J."/>
        </authorList>
    </citation>
    <scope>NUCLEOTIDE SEQUENCE [LARGE SCALE GENOMIC DNA]</scope>
    <source>
        <strain evidence="3">CECT 7706</strain>
    </source>
</reference>
<dbReference type="RefSeq" id="WP_163386326.1">
    <property type="nucleotide sequence ID" value="NZ_JAUFQS010000026.1"/>
</dbReference>
<dbReference type="Proteomes" id="UP001236663">
    <property type="component" value="Unassembled WGS sequence"/>
</dbReference>
<dbReference type="EMBL" id="JAUFQS010000026">
    <property type="protein sequence ID" value="MDN3689438.1"/>
    <property type="molecule type" value="Genomic_DNA"/>
</dbReference>
<sequence>MRYIKGVSVILVLFLAIQSVNSQVKLGVFDNHLDVGNPDNSGFAYYQQEDQTYVIGGSGTNMWFDQDQFHYLWTTIQGDFIVRAEIDFLGEGVDPHRKVGWIVKNDLDSETPHVNATTHGDGLTSLQYRKTSGGNTEEIVSRDSLPDVIQLERRGDDFIMSTARFGEAFVEIELKKMTLKNQVFIGLYICSHNADIVEVARFRNVRIIQPAAPDFQPYKDYLGSRLEVMEVATGHRKVLYSTANSIQAPNWTADGKQLIYNSGGRLFQFDLKEGIISPVNTGFAINNNNDHVLSFDGRLLGISNHNPNDNNNSTIYYLPSEGDSSPVAVTKPGVGASYLHGWSPDNKEMLFTGNRKGQYDIYSIDLNTGNEKQLTNKKTLDDGSEYSPDGKHILFNSARTGKMKIWRMDPEGENQTQLTFDEYNDWFPHVSPDQKWIVFISFPKDIDPNDHPFYKHCVLRIIPFEGGTPKIIGYLYGGQGSINVPSWSPDSNFISFVTNTKL</sequence>
<feature type="domain" description="SMP-30/Gluconolactonase/LRE-like region" evidence="1">
    <location>
        <begin position="220"/>
        <end position="419"/>
    </location>
</feature>
<evidence type="ECO:0000313" key="3">
    <source>
        <dbReference type="Proteomes" id="UP001236663"/>
    </source>
</evidence>
<dbReference type="Pfam" id="PF08450">
    <property type="entry name" value="SGL"/>
    <property type="match status" value="1"/>
</dbReference>
<evidence type="ECO:0000259" key="1">
    <source>
        <dbReference type="Pfam" id="PF08450"/>
    </source>
</evidence>
<protein>
    <submittedName>
        <fullName evidence="2">SMP-30/gluconolactonase/LRE family protein</fullName>
    </submittedName>
</protein>
<dbReference type="InterPro" id="IPR013658">
    <property type="entry name" value="SGL"/>
</dbReference>
<dbReference type="PANTHER" id="PTHR36842:SF1">
    <property type="entry name" value="PROTEIN TOLB"/>
    <property type="match status" value="1"/>
</dbReference>
<organism evidence="2 3">
    <name type="scientific">Cyclobacterium jeungdonense</name>
    <dbReference type="NCBI Taxonomy" id="708087"/>
    <lineage>
        <taxon>Bacteria</taxon>
        <taxon>Pseudomonadati</taxon>
        <taxon>Bacteroidota</taxon>
        <taxon>Cytophagia</taxon>
        <taxon>Cytophagales</taxon>
        <taxon>Cyclobacteriaceae</taxon>
        <taxon>Cyclobacterium</taxon>
    </lineage>
</organism>
<dbReference type="InterPro" id="IPR011042">
    <property type="entry name" value="6-blade_b-propeller_TolB-like"/>
</dbReference>
<dbReference type="PANTHER" id="PTHR36842">
    <property type="entry name" value="PROTEIN TOLB HOMOLOG"/>
    <property type="match status" value="1"/>
</dbReference>